<gene>
    <name evidence="7" type="ORF">AXK60_03980</name>
    <name evidence="6" type="ORF">AXK61_00240</name>
</gene>
<dbReference type="InterPro" id="IPR003778">
    <property type="entry name" value="CT_A_B"/>
</dbReference>
<evidence type="ECO:0000313" key="9">
    <source>
        <dbReference type="Proteomes" id="UP000070409"/>
    </source>
</evidence>
<dbReference type="InterPro" id="IPR029000">
    <property type="entry name" value="Cyclophilin-like_dom_sf"/>
</dbReference>
<dbReference type="Pfam" id="PF02626">
    <property type="entry name" value="CT_A_B"/>
    <property type="match status" value="1"/>
</dbReference>
<dbReference type="Pfam" id="PF02682">
    <property type="entry name" value="CT_C_D"/>
    <property type="match status" value="1"/>
</dbReference>
<name>A0A138AX83_9ACTN</name>
<organism evidence="7 8">
    <name type="scientific">Tsukamurella pseudospumae</name>
    <dbReference type="NCBI Taxonomy" id="239498"/>
    <lineage>
        <taxon>Bacteria</taxon>
        <taxon>Bacillati</taxon>
        <taxon>Actinomycetota</taxon>
        <taxon>Actinomycetes</taxon>
        <taxon>Mycobacteriales</taxon>
        <taxon>Tsukamurellaceae</taxon>
        <taxon>Tsukamurella</taxon>
    </lineage>
</organism>
<dbReference type="InterPro" id="IPR003833">
    <property type="entry name" value="CT_C_D"/>
</dbReference>
<keyword evidence="2" id="KW-0378">Hydrolase</keyword>
<evidence type="ECO:0000256" key="1">
    <source>
        <dbReference type="ARBA" id="ARBA00022741"/>
    </source>
</evidence>
<evidence type="ECO:0008006" key="10">
    <source>
        <dbReference type="Google" id="ProtNLM"/>
    </source>
</evidence>
<dbReference type="Gene3D" id="3.30.1360.40">
    <property type="match status" value="1"/>
</dbReference>
<comment type="caution">
    <text evidence="7">The sequence shown here is derived from an EMBL/GenBank/DDBJ whole genome shotgun (WGS) entry which is preliminary data.</text>
</comment>
<dbReference type="OrthoDB" id="9768696at2"/>
<reference evidence="7" key="1">
    <citation type="submission" date="2016-02" db="EMBL/GenBank/DDBJ databases">
        <authorList>
            <person name="Teng J.L."/>
            <person name="Yang Y."/>
            <person name="Huang Y."/>
            <person name="Guo F."/>
            <person name="Wei W."/>
            <person name="Chen J.H."/>
            <person name="Wong S.Y."/>
            <person name="Lau S.K."/>
            <person name="Woo P.C."/>
        </authorList>
    </citation>
    <scope>NUCLEOTIDE SEQUENCE</scope>
    <source>
        <strain evidence="7">JCM 15929</strain>
    </source>
</reference>
<keyword evidence="9" id="KW-1185">Reference proteome</keyword>
<protein>
    <recommendedName>
        <fullName evidence="10">Urea amidolyase</fullName>
    </recommendedName>
</protein>
<dbReference type="Proteomes" id="UP000070409">
    <property type="component" value="Unassembled WGS sequence"/>
</dbReference>
<keyword evidence="3" id="KW-0067">ATP-binding</keyword>
<dbReference type="Gene3D" id="2.40.100.10">
    <property type="entry name" value="Cyclophilin-like"/>
    <property type="match status" value="2"/>
</dbReference>
<accession>A0A138AX83</accession>
<dbReference type="PANTHER" id="PTHR43309:SF3">
    <property type="entry name" value="5-OXOPROLINASE SUBUNIT C"/>
    <property type="match status" value="1"/>
</dbReference>
<evidence type="ECO:0000313" key="7">
    <source>
        <dbReference type="EMBL" id="KXP15029.1"/>
    </source>
</evidence>
<dbReference type="GO" id="GO:0005524">
    <property type="term" value="F:ATP binding"/>
    <property type="evidence" value="ECO:0007669"/>
    <property type="project" value="UniProtKB-KW"/>
</dbReference>
<dbReference type="EMBL" id="LSRF01000001">
    <property type="protein sequence ID" value="KXP15029.1"/>
    <property type="molecule type" value="Genomic_DNA"/>
</dbReference>
<dbReference type="SUPFAM" id="SSF50891">
    <property type="entry name" value="Cyclophilin-like"/>
    <property type="match status" value="2"/>
</dbReference>
<dbReference type="STRING" id="239498.AXK60_03980"/>
<dbReference type="InterPro" id="IPR052708">
    <property type="entry name" value="PxpC"/>
</dbReference>
<feature type="domain" description="Carboxyltransferase" evidence="5">
    <location>
        <begin position="245"/>
        <end position="511"/>
    </location>
</feature>
<dbReference type="PANTHER" id="PTHR43309">
    <property type="entry name" value="5-OXOPROLINASE SUBUNIT C"/>
    <property type="match status" value="1"/>
</dbReference>
<evidence type="ECO:0000259" key="4">
    <source>
        <dbReference type="SMART" id="SM00796"/>
    </source>
</evidence>
<dbReference type="Proteomes" id="UP000070258">
    <property type="component" value="Unassembled WGS sequence"/>
</dbReference>
<evidence type="ECO:0000256" key="2">
    <source>
        <dbReference type="ARBA" id="ARBA00022801"/>
    </source>
</evidence>
<reference evidence="8" key="2">
    <citation type="submission" date="2016-02" db="EMBL/GenBank/DDBJ databases">
        <authorList>
            <person name="Wen L."/>
            <person name="He K."/>
            <person name="Yang H."/>
        </authorList>
    </citation>
    <scope>NUCLEOTIDE SEQUENCE [LARGE SCALE GENOMIC DNA]</scope>
    <source>
        <strain evidence="8">JCM 15929</strain>
    </source>
</reference>
<evidence type="ECO:0000313" key="6">
    <source>
        <dbReference type="EMBL" id="KXP01288.1"/>
    </source>
</evidence>
<dbReference type="GO" id="GO:0016787">
    <property type="term" value="F:hydrolase activity"/>
    <property type="evidence" value="ECO:0007669"/>
    <property type="project" value="UniProtKB-KW"/>
</dbReference>
<evidence type="ECO:0000259" key="5">
    <source>
        <dbReference type="SMART" id="SM00797"/>
    </source>
</evidence>
<sequence>MRQVRSLGARAVRVRVVPDIVEALRARLEAEPLPGQRELVPGGDTVTILFDGPRSAADGARLLSAMAEPEPVAVAGPLVGIDVVYDGEDIGALAELLGTDADGVVRMHTGREWHVGFLGFAPGFAYLRSAEAGPEIPRLAAPRVRVPAGSVALAGEYSAVYPRVSPGGWRLIGRTDAELWSIDRDPPALLVPGARVRFTAVRDRVVAAVPPASAPTVPAPGRGFVVQNPGMQALVEDLGRPGLAALGVTRSGAADRGALRRANRLVGNAEGAAAIENAGGGIELVAVGDQVLAVTGADADLIVEAPDGRWRTVERGRPFALDDGDHLEIGPTVAGLRVVIAVRGGVDVPEVLGSRSADTLARLGPPALAAGAVLPVGAPPRTAVGFPETEPAVPDGTRPTVLELLPGPDADLFPDTAFGDLLDGAWTVTSSSDRIGVRLTGSPLARAAGGVQSQALVPGAIQVPPSGEPVVFLVDHPTTGGYPVIAVVADRHLDLLAQVPIGAEVGFRRATPPE</sequence>
<keyword evidence="1" id="KW-0547">Nucleotide-binding</keyword>
<evidence type="ECO:0000256" key="3">
    <source>
        <dbReference type="ARBA" id="ARBA00022840"/>
    </source>
</evidence>
<evidence type="ECO:0000313" key="8">
    <source>
        <dbReference type="Proteomes" id="UP000070258"/>
    </source>
</evidence>
<dbReference type="RefSeq" id="WP_068569711.1">
    <property type="nucleotide sequence ID" value="NZ_LSRE01000001.1"/>
</dbReference>
<dbReference type="SMART" id="SM00797">
    <property type="entry name" value="AHS2"/>
    <property type="match status" value="1"/>
</dbReference>
<reference evidence="6 9" key="3">
    <citation type="submission" date="2016-02" db="EMBL/GenBank/DDBJ databases">
        <authorList>
            <person name="Teng J.L."/>
            <person name="Tang Y."/>
            <person name="Huang Y."/>
            <person name="Guo F."/>
            <person name="Wei W."/>
            <person name="Chen J.H."/>
            <person name="Wong S.Y."/>
            <person name="Lau S.K."/>
            <person name="Woo P.C."/>
        </authorList>
    </citation>
    <scope>NUCLEOTIDE SEQUENCE [LARGE SCALE GENOMIC DNA]</scope>
    <source>
        <strain evidence="6 9">JCM 13375</strain>
    </source>
</reference>
<dbReference type="AlphaFoldDB" id="A0A138AX83"/>
<proteinExistence type="predicted"/>
<dbReference type="EMBL" id="LSRE01000001">
    <property type="protein sequence ID" value="KXP01288.1"/>
    <property type="molecule type" value="Genomic_DNA"/>
</dbReference>
<dbReference type="SMART" id="SM00796">
    <property type="entry name" value="AHS1"/>
    <property type="match status" value="1"/>
</dbReference>
<feature type="domain" description="Carboxyltransferase" evidence="4">
    <location>
        <begin position="2"/>
        <end position="190"/>
    </location>
</feature>